<name>A0ABQ9GKF7_9NEOP</name>
<accession>A0ABQ9GKF7</accession>
<evidence type="ECO:0000313" key="2">
    <source>
        <dbReference type="Proteomes" id="UP001159363"/>
    </source>
</evidence>
<gene>
    <name evidence="1" type="ORF">PR048_026095</name>
</gene>
<dbReference type="EMBL" id="JARBHB010000011">
    <property type="protein sequence ID" value="KAJ8872489.1"/>
    <property type="molecule type" value="Genomic_DNA"/>
</dbReference>
<comment type="caution">
    <text evidence="1">The sequence shown here is derived from an EMBL/GenBank/DDBJ whole genome shotgun (WGS) entry which is preliminary data.</text>
</comment>
<proteinExistence type="predicted"/>
<evidence type="ECO:0000313" key="1">
    <source>
        <dbReference type="EMBL" id="KAJ8872489.1"/>
    </source>
</evidence>
<reference evidence="1 2" key="1">
    <citation type="submission" date="2023-02" db="EMBL/GenBank/DDBJ databases">
        <title>LHISI_Scaffold_Assembly.</title>
        <authorList>
            <person name="Stuart O.P."/>
            <person name="Cleave R."/>
            <person name="Magrath M.J.L."/>
            <person name="Mikheyev A.S."/>
        </authorList>
    </citation>
    <scope>NUCLEOTIDE SEQUENCE [LARGE SCALE GENOMIC DNA]</scope>
    <source>
        <strain evidence="1">Daus_M_001</strain>
        <tissue evidence="1">Leg muscle</tissue>
    </source>
</reference>
<keyword evidence="2" id="KW-1185">Reference proteome</keyword>
<protein>
    <submittedName>
        <fullName evidence="1">Uncharacterized protein</fullName>
    </submittedName>
</protein>
<dbReference type="Proteomes" id="UP001159363">
    <property type="component" value="Chromosome 10"/>
</dbReference>
<organism evidence="1 2">
    <name type="scientific">Dryococelus australis</name>
    <dbReference type="NCBI Taxonomy" id="614101"/>
    <lineage>
        <taxon>Eukaryota</taxon>
        <taxon>Metazoa</taxon>
        <taxon>Ecdysozoa</taxon>
        <taxon>Arthropoda</taxon>
        <taxon>Hexapoda</taxon>
        <taxon>Insecta</taxon>
        <taxon>Pterygota</taxon>
        <taxon>Neoptera</taxon>
        <taxon>Polyneoptera</taxon>
        <taxon>Phasmatodea</taxon>
        <taxon>Verophasmatodea</taxon>
        <taxon>Anareolatae</taxon>
        <taxon>Phasmatidae</taxon>
        <taxon>Eurycanthinae</taxon>
        <taxon>Dryococelus</taxon>
    </lineage>
</organism>
<sequence length="84" mass="9607">MLLMSPSYLKLHCHGRSLQRVQCSFSTLQHLKTYLRCTIGEDRLSGLALMAIEQEATSKLMQTEGLDRLVEKFLASAGRRMMLY</sequence>